<evidence type="ECO:0000256" key="1">
    <source>
        <dbReference type="ARBA" id="ARBA00005194"/>
    </source>
</evidence>
<keyword evidence="6 12" id="KW-0521">NADP</keyword>
<dbReference type="EMBL" id="SSOP01000097">
    <property type="protein sequence ID" value="KAB5591598.1"/>
    <property type="molecule type" value="Genomic_DNA"/>
</dbReference>
<dbReference type="PRINTS" id="PR00081">
    <property type="entry name" value="GDHRDH"/>
</dbReference>
<evidence type="ECO:0000256" key="3">
    <source>
        <dbReference type="ARBA" id="ARBA00022692"/>
    </source>
</evidence>
<evidence type="ECO:0000256" key="4">
    <source>
        <dbReference type="ARBA" id="ARBA00022824"/>
    </source>
</evidence>
<dbReference type="AlphaFoldDB" id="A0A5N5QJD8"/>
<feature type="active site" description="Proton acceptor" evidence="12">
    <location>
        <position position="211"/>
    </location>
</feature>
<comment type="caution">
    <text evidence="15">The sequence shown here is derived from an EMBL/GenBank/DDBJ whole genome shotgun (WGS) entry which is preliminary data.</text>
</comment>
<evidence type="ECO:0000256" key="2">
    <source>
        <dbReference type="ARBA" id="ARBA00022516"/>
    </source>
</evidence>
<protein>
    <recommendedName>
        <fullName evidence="12">Very-long-chain 3-oxoacyl-CoA reductase</fullName>
        <ecNumber evidence="12">1.1.1.330</ecNumber>
    </recommendedName>
    <alternativeName>
        <fullName evidence="12">3-ketoacyl-CoA reductase</fullName>
        <shortName evidence="12">3-ketoreductase</shortName>
        <shortName evidence="12">KAR</shortName>
    </alternativeName>
    <alternativeName>
        <fullName evidence="12">Microsomal beta-keto-reductase</fullName>
    </alternativeName>
</protein>
<proteinExistence type="inferred from homology"/>
<name>A0A5N5QJD8_9AGAM</name>
<evidence type="ECO:0000256" key="13">
    <source>
        <dbReference type="RuleBase" id="RU000363"/>
    </source>
</evidence>
<evidence type="ECO:0000313" key="15">
    <source>
        <dbReference type="EMBL" id="KAB5591598.1"/>
    </source>
</evidence>
<keyword evidence="5 12" id="KW-0276">Fatty acid metabolism</keyword>
<evidence type="ECO:0000256" key="11">
    <source>
        <dbReference type="ARBA" id="ARBA00023160"/>
    </source>
</evidence>
<dbReference type="GO" id="GO:0030497">
    <property type="term" value="P:fatty acid elongation"/>
    <property type="evidence" value="ECO:0007669"/>
    <property type="project" value="UniProtKB-UniRule"/>
</dbReference>
<comment type="pathway">
    <text evidence="1">Lipid metabolism; fatty acid biosynthesis.</text>
</comment>
<keyword evidence="2 12" id="KW-0444">Lipid biosynthesis</keyword>
<dbReference type="OrthoDB" id="5545019at2759"/>
<keyword evidence="8 12" id="KW-0560">Oxidoreductase</keyword>
<keyword evidence="4 12" id="KW-0256">Endoplasmic reticulum</keyword>
<accession>A0A5N5QJD8</accession>
<dbReference type="GO" id="GO:0005789">
    <property type="term" value="C:endoplasmic reticulum membrane"/>
    <property type="evidence" value="ECO:0007669"/>
    <property type="project" value="UniProtKB-SubCell"/>
</dbReference>
<dbReference type="GO" id="GO:0141040">
    <property type="term" value="F:very-long-chain 3-oxoacyl-CoA reductase activity"/>
    <property type="evidence" value="ECO:0007669"/>
    <property type="project" value="UniProtKB-EC"/>
</dbReference>
<keyword evidence="16" id="KW-1185">Reference proteome</keyword>
<evidence type="ECO:0000256" key="14">
    <source>
        <dbReference type="SAM" id="Phobius"/>
    </source>
</evidence>
<dbReference type="Gene3D" id="3.40.50.720">
    <property type="entry name" value="NAD(P)-binding Rossmann-like Domain"/>
    <property type="match status" value="1"/>
</dbReference>
<feature type="transmembrane region" description="Helical" evidence="14">
    <location>
        <begin position="17"/>
        <end position="41"/>
    </location>
</feature>
<dbReference type="Proteomes" id="UP000383932">
    <property type="component" value="Unassembled WGS sequence"/>
</dbReference>
<feature type="transmembrane region" description="Helical" evidence="14">
    <location>
        <begin position="287"/>
        <end position="308"/>
    </location>
</feature>
<dbReference type="InterPro" id="IPR020904">
    <property type="entry name" value="Sc_DH/Rdtase_CS"/>
</dbReference>
<organism evidence="15 16">
    <name type="scientific">Ceratobasidium theobromae</name>
    <dbReference type="NCBI Taxonomy" id="1582974"/>
    <lineage>
        <taxon>Eukaryota</taxon>
        <taxon>Fungi</taxon>
        <taxon>Dikarya</taxon>
        <taxon>Basidiomycota</taxon>
        <taxon>Agaricomycotina</taxon>
        <taxon>Agaricomycetes</taxon>
        <taxon>Cantharellales</taxon>
        <taxon>Ceratobasidiaceae</taxon>
        <taxon>Ceratobasidium</taxon>
    </lineage>
</organism>
<dbReference type="EC" id="1.1.1.330" evidence="12"/>
<dbReference type="FunFam" id="3.40.50.720:FF:000137">
    <property type="entry name" value="Hydroxysteroid (17-beta) dehydrogenase 3"/>
    <property type="match status" value="1"/>
</dbReference>
<keyword evidence="10 12" id="KW-0472">Membrane</keyword>
<comment type="subcellular location">
    <subcellularLocation>
        <location evidence="12">Endoplasmic reticulum membrane</location>
        <topology evidence="12">Single-pass membrane protein</topology>
    </subcellularLocation>
</comment>
<dbReference type="PIRSF" id="PIRSF000126">
    <property type="entry name" value="11-beta-HSD1"/>
    <property type="match status" value="1"/>
</dbReference>
<keyword evidence="9 12" id="KW-0443">Lipid metabolism</keyword>
<keyword evidence="3 12" id="KW-0812">Transmembrane</keyword>
<dbReference type="InterPro" id="IPR036291">
    <property type="entry name" value="NAD(P)-bd_dom_sf"/>
</dbReference>
<comment type="function">
    <text evidence="12">Component of the microsomal membrane bound fatty acid elongation system, which produces the 26-carbon very long-chain fatty acids (VLCFA) from palmitate. Catalyzes the reduction of the 3-ketoacyl-CoA intermediate that is formed in each cycle of fatty acid elongation. VLCFAs serve as precursors for ceramide and sphingolipids.</text>
</comment>
<keyword evidence="11 12" id="KW-0275">Fatty acid biosynthesis</keyword>
<evidence type="ECO:0000256" key="7">
    <source>
        <dbReference type="ARBA" id="ARBA00022989"/>
    </source>
</evidence>
<dbReference type="HAMAP" id="MF_03107">
    <property type="entry name" value="3_ketoreductase"/>
    <property type="match status" value="1"/>
</dbReference>
<comment type="catalytic activity">
    <reaction evidence="12">
        <text>a very-long-chain (3R)-3-hydroxyacyl-CoA + NADP(+) = a very-long-chain 3-oxoacyl-CoA + NADPH + H(+)</text>
        <dbReference type="Rhea" id="RHEA:48680"/>
        <dbReference type="ChEBI" id="CHEBI:15378"/>
        <dbReference type="ChEBI" id="CHEBI:57783"/>
        <dbReference type="ChEBI" id="CHEBI:58349"/>
        <dbReference type="ChEBI" id="CHEBI:85440"/>
        <dbReference type="ChEBI" id="CHEBI:90725"/>
        <dbReference type="EC" id="1.1.1.330"/>
    </reaction>
</comment>
<dbReference type="PANTHER" id="PTHR43086:SF2">
    <property type="entry name" value="HYDROXYSTEROID DEHYDROGENASE-LIKE PROTEIN 1"/>
    <property type="match status" value="1"/>
</dbReference>
<dbReference type="GO" id="GO:0045703">
    <property type="term" value="F:ketoreductase activity"/>
    <property type="evidence" value="ECO:0007669"/>
    <property type="project" value="UniProtKB-UniRule"/>
</dbReference>
<dbReference type="PROSITE" id="PS00061">
    <property type="entry name" value="ADH_SHORT"/>
    <property type="match status" value="1"/>
</dbReference>
<dbReference type="CDD" id="cd05356">
    <property type="entry name" value="17beta-HSD1_like_SDR_c"/>
    <property type="match status" value="1"/>
</dbReference>
<evidence type="ECO:0000256" key="12">
    <source>
        <dbReference type="HAMAP-Rule" id="MF_03107"/>
    </source>
</evidence>
<evidence type="ECO:0000256" key="9">
    <source>
        <dbReference type="ARBA" id="ARBA00023098"/>
    </source>
</evidence>
<dbReference type="InterPro" id="IPR002347">
    <property type="entry name" value="SDR_fam"/>
</dbReference>
<keyword evidence="7 12" id="KW-1133">Transmembrane helix</keyword>
<sequence>MGLCDTFTSLLHTHNCIAITLSAVGAAVVTGVGLSFVQFLLQTFILSGQNLNKYGAKSGAWAVVTGATDGIGREFAGQLASAGFNILIASRSQDKLDAFASELQTKYSVSTKTYAIDFSRRDANAYAGLATILENLDVGVLVNNVGKSHDMPTDFHEVPLIDHEDIVEININATIKVARLIVPGMISRRRGLILNLGSFAGAVPSPMLATYSGSKAFLTTWSRALAAELSPRGVDVQLVNTYFVVSSMSKIRRATAMIPMPSTYVRSVLSKIGLQGDFTTPYWTHGILAYAMSFVPSAWVISYTLNLHKDIRRRALKKREREAAAAKKD</sequence>
<evidence type="ECO:0000313" key="16">
    <source>
        <dbReference type="Proteomes" id="UP000383932"/>
    </source>
</evidence>
<dbReference type="PANTHER" id="PTHR43086">
    <property type="entry name" value="VERY-LONG-CHAIN 3-OXOOACYL-COA REDUCTASE"/>
    <property type="match status" value="1"/>
</dbReference>
<feature type="binding site" evidence="12">
    <location>
        <position position="198"/>
    </location>
    <ligand>
        <name>substrate</name>
    </ligand>
</feature>
<evidence type="ECO:0000256" key="5">
    <source>
        <dbReference type="ARBA" id="ARBA00022832"/>
    </source>
</evidence>
<evidence type="ECO:0000256" key="8">
    <source>
        <dbReference type="ARBA" id="ARBA00023002"/>
    </source>
</evidence>
<comment type="similarity">
    <text evidence="12 13">Belongs to the short-chain dehydrogenases/reductases (SDR) family.</text>
</comment>
<dbReference type="PRINTS" id="PR00080">
    <property type="entry name" value="SDRFAMILY"/>
</dbReference>
<dbReference type="Pfam" id="PF00106">
    <property type="entry name" value="adh_short"/>
    <property type="match status" value="1"/>
</dbReference>
<dbReference type="SUPFAM" id="SSF51735">
    <property type="entry name" value="NAD(P)-binding Rossmann-fold domains"/>
    <property type="match status" value="1"/>
</dbReference>
<reference evidence="15 16" key="1">
    <citation type="journal article" date="2019" name="Fungal Biol. Biotechnol.">
        <title>Draft genome sequence of fastidious pathogen Ceratobasidium theobromae, which causes vascular-streak dieback in Theobroma cacao.</title>
        <authorList>
            <person name="Ali S.S."/>
            <person name="Asman A."/>
            <person name="Shao J."/>
            <person name="Firmansyah A.P."/>
            <person name="Susilo A.W."/>
            <person name="Rosmana A."/>
            <person name="McMahon P."/>
            <person name="Junaid M."/>
            <person name="Guest D."/>
            <person name="Kheng T.Y."/>
            <person name="Meinhardt L.W."/>
            <person name="Bailey B.A."/>
        </authorList>
    </citation>
    <scope>NUCLEOTIDE SEQUENCE [LARGE SCALE GENOMIC DNA]</scope>
    <source>
        <strain evidence="15 16">CT2</strain>
    </source>
</reference>
<feature type="transmembrane region" description="Helical" evidence="14">
    <location>
        <begin position="192"/>
        <end position="211"/>
    </location>
</feature>
<dbReference type="UniPathway" id="UPA00094"/>
<gene>
    <name evidence="15" type="ORF">CTheo_4946</name>
</gene>
<evidence type="ECO:0000256" key="10">
    <source>
        <dbReference type="ARBA" id="ARBA00023136"/>
    </source>
</evidence>
<evidence type="ECO:0000256" key="6">
    <source>
        <dbReference type="ARBA" id="ARBA00022857"/>
    </source>
</evidence>
<dbReference type="InterPro" id="IPR027533">
    <property type="entry name" value="3_ketoreductase_fungal"/>
</dbReference>